<evidence type="ECO:0008006" key="3">
    <source>
        <dbReference type="Google" id="ProtNLM"/>
    </source>
</evidence>
<evidence type="ECO:0000313" key="1">
    <source>
        <dbReference type="EMBL" id="GAA4213373.1"/>
    </source>
</evidence>
<organism evidence="1 2">
    <name type="scientific">Pedobacter jeongneungensis</name>
    <dbReference type="NCBI Taxonomy" id="947309"/>
    <lineage>
        <taxon>Bacteria</taxon>
        <taxon>Pseudomonadati</taxon>
        <taxon>Bacteroidota</taxon>
        <taxon>Sphingobacteriia</taxon>
        <taxon>Sphingobacteriales</taxon>
        <taxon>Sphingobacteriaceae</taxon>
        <taxon>Pedobacter</taxon>
    </lineage>
</organism>
<accession>A0ABP8BQ60</accession>
<protein>
    <recommendedName>
        <fullName evidence="3">Antirestriction protein ArdA</fullName>
    </recommendedName>
</protein>
<keyword evidence="2" id="KW-1185">Reference proteome</keyword>
<reference evidence="2" key="1">
    <citation type="journal article" date="2019" name="Int. J. Syst. Evol. Microbiol.">
        <title>The Global Catalogue of Microorganisms (GCM) 10K type strain sequencing project: providing services to taxonomists for standard genome sequencing and annotation.</title>
        <authorList>
            <consortium name="The Broad Institute Genomics Platform"/>
            <consortium name="The Broad Institute Genome Sequencing Center for Infectious Disease"/>
            <person name="Wu L."/>
            <person name="Ma J."/>
        </authorList>
    </citation>
    <scope>NUCLEOTIDE SEQUENCE [LARGE SCALE GENOMIC DNA]</scope>
    <source>
        <strain evidence="2">JCM 17626</strain>
    </source>
</reference>
<gene>
    <name evidence="1" type="ORF">GCM10022289_45500</name>
</gene>
<proteinExistence type="predicted"/>
<comment type="caution">
    <text evidence="1">The sequence shown here is derived from an EMBL/GenBank/DDBJ whole genome shotgun (WGS) entry which is preliminary data.</text>
</comment>
<name>A0ABP8BQ60_9SPHI</name>
<evidence type="ECO:0000313" key="2">
    <source>
        <dbReference type="Proteomes" id="UP001501772"/>
    </source>
</evidence>
<sequence length="143" mass="16394">MENLEREIGEFREAFCPYGYLDVKMAVENALSAGYDSDWAYEQVEAFADQCCMKISEVDPCYVVMDSIMQEARNEIEGLTGFDLQNDAGFEVYGNYMCTCYDWRDEDIEGLKQALKENEVTSDDLSDATIHWLGMVEVNIEEL</sequence>
<dbReference type="Proteomes" id="UP001501772">
    <property type="component" value="Unassembled WGS sequence"/>
</dbReference>
<dbReference type="EMBL" id="BAABBY010000015">
    <property type="protein sequence ID" value="GAA4213373.1"/>
    <property type="molecule type" value="Genomic_DNA"/>
</dbReference>